<dbReference type="EMBL" id="BPTT01000001">
    <property type="protein sequence ID" value="GJG33833.1"/>
    <property type="molecule type" value="Genomic_DNA"/>
</dbReference>
<dbReference type="PANTHER" id="PTHR45661:SF3">
    <property type="entry name" value="IG-LIKE DOMAIN-CONTAINING PROTEIN"/>
    <property type="match status" value="1"/>
</dbReference>
<gene>
    <name evidence="1" type="ORF">PRMUPPPA20_19420</name>
</gene>
<dbReference type="Gene3D" id="3.80.10.10">
    <property type="entry name" value="Ribonuclease Inhibitor"/>
    <property type="match status" value="11"/>
</dbReference>
<comment type="caution">
    <text evidence="1">The sequence shown here is derived from an EMBL/GenBank/DDBJ whole genome shotgun (WGS) entry which is preliminary data.</text>
</comment>
<evidence type="ECO:0000313" key="2">
    <source>
        <dbReference type="Proteomes" id="UP000887097"/>
    </source>
</evidence>
<name>A0AA37I4G6_XYLRU</name>
<dbReference type="Pfam" id="PF13306">
    <property type="entry name" value="LRR_5"/>
    <property type="match status" value="22"/>
</dbReference>
<reference evidence="1" key="1">
    <citation type="submission" date="2021-08" db="EMBL/GenBank/DDBJ databases">
        <title>Prevotella lacticifex sp. nov., isolated from rumen of cow.</title>
        <authorList>
            <person name="Shinkai T."/>
            <person name="Ikeyama N."/>
            <person name="Kumagai M."/>
            <person name="Ohmori H."/>
            <person name="Sakamoto M."/>
            <person name="Ohkuma M."/>
            <person name="Mitsumori M."/>
        </authorList>
    </citation>
    <scope>NUCLEOTIDE SEQUENCE</scope>
    <source>
        <strain evidence="1">JCM 8259</strain>
    </source>
</reference>
<dbReference type="Gene3D" id="3.40.50.12480">
    <property type="match status" value="11"/>
</dbReference>
<dbReference type="InterPro" id="IPR032675">
    <property type="entry name" value="LRR_dom_sf"/>
</dbReference>
<protein>
    <recommendedName>
        <fullName evidence="3">Leucine rich repeat-containing protein</fullName>
    </recommendedName>
</protein>
<organism evidence="1 2">
    <name type="scientific">Xylanibacter ruminicola</name>
    <name type="common">Prevotella ruminicola</name>
    <dbReference type="NCBI Taxonomy" id="839"/>
    <lineage>
        <taxon>Bacteria</taxon>
        <taxon>Pseudomonadati</taxon>
        <taxon>Bacteroidota</taxon>
        <taxon>Bacteroidia</taxon>
        <taxon>Bacteroidales</taxon>
        <taxon>Prevotellaceae</taxon>
        <taxon>Xylanibacter</taxon>
    </lineage>
</organism>
<proteinExistence type="predicted"/>
<dbReference type="SUPFAM" id="SSF52058">
    <property type="entry name" value="L domain-like"/>
    <property type="match status" value="6"/>
</dbReference>
<evidence type="ECO:0008006" key="3">
    <source>
        <dbReference type="Google" id="ProtNLM"/>
    </source>
</evidence>
<sequence>MAQSDYTDPDTGIKYQYITDNEGTRATLVDGKSFPEREVVIPSTIPVAGGVDVTAIGEGAFKDNSSIRYLKIEENVKTIGKDAFSNNSNLQLLDLPNSLESIGTNAFGGCGRLTHVRCAKNTPQEFILKKFPNSLNNNNYATLYVPSSEAKSAYSLVTDWNNIFGNRIYVGDMNYFTKDGTTYVGASVDKKATLLSGANSIETPGKITVKNKVERVLDENNKEDYDVVCIGSYAFENNNTNPFVSFNTLEIQNGIETICNRAFYNWTNLNSLTLPTSLISIGESAFQNCAQLELLTLPASLRTIGINAFVGCSNLKHVWCKVQKAEDILIVCDASNNKYSFPPATANPMMTLYAPKEDYVNDTWKTFFGARIFIGDMLTDDVYKGNNKFTFVCVNASNDADKQATLLRCTASGIVEIPQTYKVTGIDKEAFKNQSGIIELTIPENVTAIGANAFSGCSGLVRVVSKAAIQPDYSGTFNNARYLYVPNGKKGNYNWTGFALTMEGTPVADSDGDWKYIYSTDSKEAIITGGSKETVDLVIPKTLGQYKVVAVDNSVFNNAKCYTLTFEDDKESSAPYLVIGSDAFNNCLNLRIVNLPSQLKFVYGNAFKGCSSLNHIICRSTSPDVFASNAFPSTNVNATLYANHSHNGWGFRTKYFDGEKIEVFKSNEETYAGTYIGWSREGSKTAALVRGVPVSGKSDLVINSPVSGNESYSIAVIGVAAFKKCTSINSIKLPNTLTAIDAEAFNGCTNITDIEIESSPFPITDDVFSNYSASLFVPNATGYLTTDGWNNFKEENTYEGLKIVGKDKDELYTLLYGSKGKKAKLIGLQVKKEEIALPHEIQVFIPADNSTKDLEVKKIAFINNGLTNKTTLKKLEIGDGINYVGEMAFKGCTNLKELKLPASIKSIGDMAFDECPIVTIVSKIPGLDLPIIAPTVFSNPIPLVSFFIPEGAYDDYIDVNKGGWVRFKDKYIEGDKDNCPDDNDPNMQYEFFTNNNTAILTHVLRAPEGKDILEIQPYVTILGNDYRVIGVRDNACKNTTEKNKIKNLKIVADITSIGESAFAGCTGLNKVWLPSTLENIGVNAFNGCTAITHIGCNAVAPPSISENSFAQTTNPVYLLVPDEAGDAYANNTYWKQGKKIFKGRFVNEKAKDDDDRPLTFICLEHETVTQNDEGENVSNITRTAILTKSTTSIAEVDIPAKVTFDDQPYNVTIIDESAFGGSSKLENLTIPESIEAIGDKAFATCTNLKNVVCKIQSPLFISDNVFYKTTLGKIPAALYVPETSFETYTGDGANAVEWQKFPLIHKGLRITPTTEIGLTYEYATGESEATLINAEATSNSVTVNEFIDDANYGRKYVKVIASSAFSSTKNNIIKTLTIQEGINTIGENAFSGCTGLTELTLPSTLTEIGAGAFCNSVALKTIYCDINKDIDGKLIEYNDNIFPASFNVKTEIFIPEGSISAYQGQDGWKTYFDNYIEGRRIPEAKADGDYAKMTFEFMTGDHTATLKYVTELDVTEDGLVRIPGNVLYDGKTYTVKKIGGSVFRNVDKSKIKKLEIQRPQDDPQKYIQTIIDANAFDGCGKLETIWLPSTLTSIGAEAFKGCTAITHIGCMAETPADISDNSFPQTTNTIYLLVPDGAKNDYVNKDYWIQGGRKIFEGKFINVKSTDDADQPLSFICLDHKNDEGEYVPGTAILTKSTTSKADVVIPPTVSINGNTYTVTIIDESAFGSSSKLENLTIPERIESIGDNAFATCTNLKNVSCKIANPLSISDNVFYKTTSGQILAALYVPETSFEAYTGDGANAVEWKKFPLIYKGLRITPTTATGLTYEYATGESEATLIKAEATSNSVDVDEFIDDADYGRKFVKTIAASAFSSTKNNSIKILTIPEGVNTIGENAFSGCTGLTELTLPSSLTEIGAGAFCNSVALKTIYCDIDKDIDGNLIQYNDNIFPASFNTQTEVFVPEGSISAYQGQDGWKAYSAYYVEGRRIPNTPAEDYPTMVFEFLTGAKKATLTNITSIEAVDDEDGLIKVPGTVKYDNKYYEVNTIGQDIFKNVDKSKIKKLEIQDGVQTISANAFDGCNNLKIVWLPYSLVKIGDNAFRGCNSITHIGCLANKVPIISESTFPKYSAYLIVHSERKDAYLQNKYWHKFVEERDQVFEGEFIDAFNYKDVNYICVEDVNGKSAILTSSSDDVVIPDKIPLGNNDYNVTTIAEYAFENNKNITKAELPSTIKVVGAYAFQNCTNLEEVKLPSNLTNISTATFKGDNKLESITLSQNLEKIGDDAFSGCAGLTQIEFPNTLTHIGVNAFNGNTNLESMVLPNGIKEIKEQAFQNCSSIKKIELPASLTNLGVDIFDGCSSLTEVISKTKDSDVFSKISAQSVPNAILYVPDGTAELYSAWDFLYTLEGDYKFAPDVDGLEYAYTISEKSGNKAILIGVAKDGINEDGIVTIPSKVTLGEGNDAAKCDVIAVGKDAFRGNLNLKRLEIKTSLKIVGENAFSDCSNLSEIICIDYNKHLNALSQFDILLYVPDSDIKNLYVDAGWKSNHIYVGDRQEKKFEDGLVYSFTAGGSEAILIGVWDKDKAIDKNGTVTIPDFIEFKVNEADEDKKKFNVISIANSVFKDNTDVKMVKIGENIVSISENAFEGCTNLKEIVSKIANPSSIAFSKPDAILFIADAGLYNDYKATWDVAYILVGDRSRYQSTDGLYYTCATGDKVAILIEGKTSDMNEDVVIPPSIAFKVNENDENNTTFNVVAIAENAFKGNTDMRTLKIGEKVQSIGASAFQGCIGLNKIWLPESLESIAGKAFYGCSEIDYLCTMRKTPLASPNVSSDAFPAFKSTSTLYVPCGTIDDYNASEVWQACPIRKEGTFVNERSLNGLTFECVINDKDETVAQLVKVVATKNVDIPSIVQLKNDEAKYMVTTICTDAFKDCKNVETIVLPESLKSIADNVFAQCTKLLIITSKISKDNLFSFKKNVFPKAIYENATVYIPYDEDGSTKAEYKNTEGWMYFDNWAQGEKKTAPVGSMTYEFLKGVGTATLIGTTVDKEVVTIDGTVEFEGESYKVTTISESVFKNNPNKGKMTQLKIAKNITTIGAYAFQSCSNLKTVWLPSTLTTIGQKAFDGCKAITRVSSSIENPVENEANYFPNDATLYIPKGAKEKYNVSGWNNVSYVAEGEFVDVCVDNGNTYDCLKIDGKCKAILRKYAASSNDVVIPSSVKLGENYTVAIIGKSAFANKNTITSLIIPAGVENIDADVFSACSKLKWIESKIVNPISISNVFANTNATLFIPSSNNVSDYKARGWNFLNVFVGERKQTDVDGWTYVYSTGDKKAVLTRVGNVGKNVTINGTFKIGKDEYTVTSVGDAVFKGKSNIEALTIAKSIENIGANAFEGCVNLVSITCEGSSPAKLGADAFPSANVTVNVPNDAVNTYKNHPDWKPFANNILGITTSVEDDPTGAYNIIVPAGGDATPEVEIWSGLDASGDVVIPEVVELNGSDYKVTGIAANAYDSNTDLTSIVIPSSITSIGASAFAGCTNLKSITVYCVTPINLSAVAATRRALTRAGGSSSVFEGVNKETCILYVPAESIDAYKQAEGWKDFKKIYAIGTNAINGIVVSEGKPFDVYNLQGRKVKANTTTFSGLPAGVYIVNGKKVMVK</sequence>
<evidence type="ECO:0000313" key="1">
    <source>
        <dbReference type="EMBL" id="GJG33833.1"/>
    </source>
</evidence>
<dbReference type="InterPro" id="IPR026906">
    <property type="entry name" value="LRR_5"/>
</dbReference>
<dbReference type="Proteomes" id="UP000887097">
    <property type="component" value="Unassembled WGS sequence"/>
</dbReference>
<dbReference type="InterPro" id="IPR053139">
    <property type="entry name" value="Surface_bspA-like"/>
</dbReference>
<dbReference type="PANTHER" id="PTHR45661">
    <property type="entry name" value="SURFACE ANTIGEN"/>
    <property type="match status" value="1"/>
</dbReference>
<accession>A0AA37I4G6</accession>